<evidence type="ECO:0000313" key="2">
    <source>
        <dbReference type="Proteomes" id="UP000018144"/>
    </source>
</evidence>
<name>U4LMI6_PYROM</name>
<evidence type="ECO:0000313" key="1">
    <source>
        <dbReference type="EMBL" id="CCX15274.1"/>
    </source>
</evidence>
<organism evidence="1 2">
    <name type="scientific">Pyronema omphalodes (strain CBS 100304)</name>
    <name type="common">Pyronema confluens</name>
    <dbReference type="NCBI Taxonomy" id="1076935"/>
    <lineage>
        <taxon>Eukaryota</taxon>
        <taxon>Fungi</taxon>
        <taxon>Dikarya</taxon>
        <taxon>Ascomycota</taxon>
        <taxon>Pezizomycotina</taxon>
        <taxon>Pezizomycetes</taxon>
        <taxon>Pezizales</taxon>
        <taxon>Pyronemataceae</taxon>
        <taxon>Pyronema</taxon>
    </lineage>
</organism>
<dbReference type="EMBL" id="HF936161">
    <property type="protein sequence ID" value="CCX15274.1"/>
    <property type="molecule type" value="Genomic_DNA"/>
</dbReference>
<gene>
    <name evidence="1" type="ORF">PCON_01549</name>
</gene>
<reference evidence="1 2" key="1">
    <citation type="journal article" date="2013" name="PLoS Genet.">
        <title>The genome and development-dependent transcriptomes of Pyronema confluens: a window into fungal evolution.</title>
        <authorList>
            <person name="Traeger S."/>
            <person name="Altegoer F."/>
            <person name="Freitag M."/>
            <person name="Gabaldon T."/>
            <person name="Kempken F."/>
            <person name="Kumar A."/>
            <person name="Marcet-Houben M."/>
            <person name="Poggeler S."/>
            <person name="Stajich J.E."/>
            <person name="Nowrousian M."/>
        </authorList>
    </citation>
    <scope>NUCLEOTIDE SEQUENCE [LARGE SCALE GENOMIC DNA]</scope>
    <source>
        <strain evidence="2">CBS 100304</strain>
        <tissue evidence="1">Vegetative mycelium</tissue>
    </source>
</reference>
<sequence length="185" mass="20790">MLTITSQKWSHRDHRGFFKREEGITSFGFPGKKKTQLNFIFDANQDFDFKFHIKASISAFRSTHSSSITNHEVLRHHSSRLLPSPCPRGTNPEANALAEPEAFPEVYPEAIAFPEPEAEAYPEADADYDLEKRHLLSPIEQHSDTRAMYQAPFTATSQQAVFLTGPAQAMSAIVPSRVITSGTRR</sequence>
<dbReference type="Proteomes" id="UP000018144">
    <property type="component" value="Unassembled WGS sequence"/>
</dbReference>
<protein>
    <submittedName>
        <fullName evidence="1">Uncharacterized protein</fullName>
    </submittedName>
</protein>
<keyword evidence="2" id="KW-1185">Reference proteome</keyword>
<accession>U4LMI6</accession>
<proteinExistence type="predicted"/>
<dbReference type="AlphaFoldDB" id="U4LMI6"/>